<evidence type="ECO:0000256" key="6">
    <source>
        <dbReference type="ARBA" id="ARBA00023136"/>
    </source>
</evidence>
<keyword evidence="4 7" id="KW-0812">Transmembrane</keyword>
<gene>
    <name evidence="9" type="ORF">BBRV_LOCUS59506</name>
</gene>
<feature type="domain" description="Major facilitator superfamily (MFS) profile" evidence="8">
    <location>
        <begin position="1"/>
        <end position="80"/>
    </location>
</feature>
<evidence type="ECO:0000259" key="8">
    <source>
        <dbReference type="PROSITE" id="PS50850"/>
    </source>
</evidence>
<dbReference type="InterPro" id="IPR050820">
    <property type="entry name" value="MFS_Sugar_Transporter"/>
</dbReference>
<feature type="transmembrane region" description="Helical" evidence="7">
    <location>
        <begin position="57"/>
        <end position="76"/>
    </location>
</feature>
<dbReference type="PANTHER" id="PTHR48023">
    <property type="entry name" value="D-XYLOSE-PROTON SYMPORTER-LIKE 2"/>
    <property type="match status" value="1"/>
</dbReference>
<evidence type="ECO:0000313" key="9">
    <source>
        <dbReference type="EMBL" id="CAD1554490.1"/>
    </source>
</evidence>
<sequence length="123" mass="13240">MYSVGLGPCSHVVVTEVLSPDIASLGVSITMSSGFIVSFITAKAFPLIVDEFGDETAFFILAIFCGAILCLVYFYIPETKGKSMAAILKELNGEQISDNVVYNNSVNITANVAIEEVVRLPRN</sequence>
<evidence type="ECO:0000256" key="7">
    <source>
        <dbReference type="SAM" id="Phobius"/>
    </source>
</evidence>
<feature type="transmembrane region" description="Helical" evidence="7">
    <location>
        <begin position="22"/>
        <end position="45"/>
    </location>
</feature>
<name>A0A6V7JUH3_9HYME</name>
<keyword evidence="3" id="KW-0813">Transport</keyword>
<accession>A0A6V7JUH3</accession>
<dbReference type="Pfam" id="PF00083">
    <property type="entry name" value="Sugar_tr"/>
    <property type="match status" value="1"/>
</dbReference>
<dbReference type="PANTHER" id="PTHR48023:SF4">
    <property type="entry name" value="D-XYLOSE-PROTON SYMPORTER-LIKE 2"/>
    <property type="match status" value="1"/>
</dbReference>
<evidence type="ECO:0000256" key="2">
    <source>
        <dbReference type="ARBA" id="ARBA00007004"/>
    </source>
</evidence>
<organism evidence="9">
    <name type="scientific">Bracon brevicornis</name>
    <dbReference type="NCBI Taxonomy" id="1563983"/>
    <lineage>
        <taxon>Eukaryota</taxon>
        <taxon>Metazoa</taxon>
        <taxon>Ecdysozoa</taxon>
        <taxon>Arthropoda</taxon>
        <taxon>Hexapoda</taxon>
        <taxon>Insecta</taxon>
        <taxon>Pterygota</taxon>
        <taxon>Neoptera</taxon>
        <taxon>Endopterygota</taxon>
        <taxon>Hymenoptera</taxon>
        <taxon>Apocrita</taxon>
        <taxon>Ichneumonoidea</taxon>
        <taxon>Braconidae</taxon>
        <taxon>Braconinae</taxon>
        <taxon>Bracon</taxon>
    </lineage>
</organism>
<dbReference type="InterPro" id="IPR036259">
    <property type="entry name" value="MFS_trans_sf"/>
</dbReference>
<dbReference type="AlphaFoldDB" id="A0A6V7JUH3"/>
<dbReference type="InterPro" id="IPR005828">
    <property type="entry name" value="MFS_sugar_transport-like"/>
</dbReference>
<dbReference type="Gene3D" id="1.20.1250.20">
    <property type="entry name" value="MFS general substrate transporter like domains"/>
    <property type="match status" value="1"/>
</dbReference>
<protein>
    <recommendedName>
        <fullName evidence="8">Major facilitator superfamily (MFS) profile domain-containing protein</fullName>
    </recommendedName>
</protein>
<proteinExistence type="inferred from homology"/>
<evidence type="ECO:0000256" key="1">
    <source>
        <dbReference type="ARBA" id="ARBA00004141"/>
    </source>
</evidence>
<evidence type="ECO:0000256" key="3">
    <source>
        <dbReference type="ARBA" id="ARBA00022448"/>
    </source>
</evidence>
<dbReference type="SUPFAM" id="SSF103473">
    <property type="entry name" value="MFS general substrate transporter"/>
    <property type="match status" value="1"/>
</dbReference>
<evidence type="ECO:0000256" key="4">
    <source>
        <dbReference type="ARBA" id="ARBA00022692"/>
    </source>
</evidence>
<comment type="subcellular location">
    <subcellularLocation>
        <location evidence="1">Membrane</location>
        <topology evidence="1">Multi-pass membrane protein</topology>
    </subcellularLocation>
</comment>
<comment type="similarity">
    <text evidence="2">Belongs to the major facilitator superfamily. Sugar transporter (TC 2.A.1.1) family. Glucose transporter subfamily.</text>
</comment>
<keyword evidence="5 7" id="KW-1133">Transmembrane helix</keyword>
<evidence type="ECO:0000256" key="5">
    <source>
        <dbReference type="ARBA" id="ARBA00022989"/>
    </source>
</evidence>
<keyword evidence="6 7" id="KW-0472">Membrane</keyword>
<dbReference type="GO" id="GO:0016020">
    <property type="term" value="C:membrane"/>
    <property type="evidence" value="ECO:0007669"/>
    <property type="project" value="UniProtKB-SubCell"/>
</dbReference>
<dbReference type="EMBL" id="CADCXW020000020">
    <property type="protein sequence ID" value="CAD1554490.1"/>
    <property type="molecule type" value="Genomic_DNA"/>
</dbReference>
<reference evidence="9" key="1">
    <citation type="submission" date="2020-07" db="EMBL/GenBank/DDBJ databases">
        <authorList>
            <person name="Ferguson B K."/>
        </authorList>
    </citation>
    <scope>NUCLEOTIDE SEQUENCE</scope>
    <source>
        <strain evidence="9">L06</strain>
    </source>
</reference>
<dbReference type="InterPro" id="IPR020846">
    <property type="entry name" value="MFS_dom"/>
</dbReference>
<dbReference type="GO" id="GO:0022857">
    <property type="term" value="F:transmembrane transporter activity"/>
    <property type="evidence" value="ECO:0007669"/>
    <property type="project" value="InterPro"/>
</dbReference>
<dbReference type="PROSITE" id="PS50850">
    <property type="entry name" value="MFS"/>
    <property type="match status" value="1"/>
</dbReference>